<dbReference type="KEGG" id="nasi:112404936"/>
<keyword evidence="4" id="KW-0732">Signal</keyword>
<dbReference type="InterPro" id="IPR049883">
    <property type="entry name" value="NOTCH1_EGF-like"/>
</dbReference>
<dbReference type="InterPro" id="IPR018097">
    <property type="entry name" value="EGF_Ca-bd_CS"/>
</dbReference>
<proteinExistence type="predicted"/>
<keyword evidence="2" id="KW-0964">Secreted</keyword>
<name>A0A341C227_NEOAA</name>
<keyword evidence="3 8" id="KW-0245">EGF-like domain</keyword>
<evidence type="ECO:0000256" key="2">
    <source>
        <dbReference type="ARBA" id="ARBA00022525"/>
    </source>
</evidence>
<keyword evidence="7" id="KW-0325">Glycoprotein</keyword>
<dbReference type="STRING" id="1706337.A0A341C227"/>
<evidence type="ECO:0000256" key="6">
    <source>
        <dbReference type="ARBA" id="ARBA00023157"/>
    </source>
</evidence>
<evidence type="ECO:0000256" key="4">
    <source>
        <dbReference type="ARBA" id="ARBA00022729"/>
    </source>
</evidence>
<dbReference type="InterPro" id="IPR001881">
    <property type="entry name" value="EGF-like_Ca-bd_dom"/>
</dbReference>
<sequence>MYHGVCQDQCCNTIGSYYCKCQAGQKLEEDGRGCEDVDECTVVSGGCQQRCINTLGTFHCACDTGYSLHADEHTCIPMDPCMGGNGCAHICQSEHGVARSACHPGYQLSEYKKACADVNECAEGLASCSHRCVNTVESFTCACHPGFELGADGKQCSRIELEIVNSCEKNNGGCSCHYEHAVGGPCCSCNHGHRLDSDEKTCIDLDECESGEACWAQLCINYLGGYECSCQEGFRISSVACGCDALDDDELKEEEEELDIVKFPRLLFKSPPQLLHYVATSLPLTHEGEEDELEEGKDIRGELTALHRVVCLDSTSGHDCTLSCEDCMNGGWYQEGKSRCSFPAGWGDILCHETCSPETSGKEYDGICDCQNRGTYDPLSWQCECPSWVHGKTCEDGDRVASICLQTVPREPMELAALQNVSVWRRTSWNAVPKMAVAPANLVTKATDDRKDDEKGFKKISMKGVAGSKAKVPAAKNNWAFMFSGSEWRINIFSRQRPEEAEKIAVGISPLVHNLHWAAQSQSVDSMRGKTNCSVAQKALMVLTAKGSVSD</sequence>
<comment type="caution">
    <text evidence="8">Lacks conserved residue(s) required for the propagation of feature annotation.</text>
</comment>
<evidence type="ECO:0000256" key="1">
    <source>
        <dbReference type="ARBA" id="ARBA00004613"/>
    </source>
</evidence>
<dbReference type="PANTHER" id="PTHR47333">
    <property type="entry name" value="VON WILLEBRAND FACTOR C AND EGF DOMAIN-CONTAINING PROTEIN"/>
    <property type="match status" value="1"/>
</dbReference>
<feature type="domain" description="EGF-like" evidence="9">
    <location>
        <begin position="117"/>
        <end position="157"/>
    </location>
</feature>
<dbReference type="CDD" id="cd00054">
    <property type="entry name" value="EGF_CA"/>
    <property type="match status" value="1"/>
</dbReference>
<dbReference type="Pfam" id="PF14670">
    <property type="entry name" value="FXa_inhibition"/>
    <property type="match status" value="1"/>
</dbReference>
<dbReference type="RefSeq" id="XP_024608886.1">
    <property type="nucleotide sequence ID" value="XM_024753118.1"/>
</dbReference>
<evidence type="ECO:0000256" key="8">
    <source>
        <dbReference type="PROSITE-ProRule" id="PRU00076"/>
    </source>
</evidence>
<dbReference type="PROSITE" id="PS01186">
    <property type="entry name" value="EGF_2"/>
    <property type="match status" value="2"/>
</dbReference>
<dbReference type="SUPFAM" id="SSF57184">
    <property type="entry name" value="Growth factor receptor domain"/>
    <property type="match status" value="1"/>
</dbReference>
<dbReference type="FunFam" id="2.10.25.10:FF:000240">
    <property type="entry name" value="Vitamin K-dependent protein S"/>
    <property type="match status" value="1"/>
</dbReference>
<comment type="subcellular location">
    <subcellularLocation>
        <location evidence="1">Secreted</location>
    </subcellularLocation>
</comment>
<dbReference type="PROSITE" id="PS00010">
    <property type="entry name" value="ASX_HYDROXYL"/>
    <property type="match status" value="2"/>
</dbReference>
<keyword evidence="6" id="KW-1015">Disulfide bond</keyword>
<dbReference type="InParanoid" id="A0A341C227"/>
<dbReference type="PROSITE" id="PS00022">
    <property type="entry name" value="EGF_1"/>
    <property type="match status" value="1"/>
</dbReference>
<dbReference type="PROSITE" id="PS01187">
    <property type="entry name" value="EGF_CA"/>
    <property type="match status" value="3"/>
</dbReference>
<dbReference type="GO" id="GO:0005576">
    <property type="term" value="C:extracellular region"/>
    <property type="evidence" value="ECO:0007669"/>
    <property type="project" value="UniProtKB-SubCell"/>
</dbReference>
<accession>A0A341C227</accession>
<protein>
    <submittedName>
        <fullName evidence="11">LOW QUALITY PROTEIN: EGF-like and EMI domain-containing protein 1</fullName>
    </submittedName>
</protein>
<dbReference type="PROSITE" id="PS50026">
    <property type="entry name" value="EGF_3"/>
    <property type="match status" value="1"/>
</dbReference>
<evidence type="ECO:0000259" key="9">
    <source>
        <dbReference type="PROSITE" id="PS50026"/>
    </source>
</evidence>
<dbReference type="Pfam" id="PF07645">
    <property type="entry name" value="EGF_CA"/>
    <property type="match status" value="2"/>
</dbReference>
<evidence type="ECO:0000256" key="7">
    <source>
        <dbReference type="ARBA" id="ARBA00023180"/>
    </source>
</evidence>
<dbReference type="InterPro" id="IPR000152">
    <property type="entry name" value="EGF-type_Asp/Asn_hydroxyl_site"/>
</dbReference>
<organism evidence="10 11">
    <name type="scientific">Neophocaena asiaeorientalis asiaeorientalis</name>
    <name type="common">Yangtze finless porpoise</name>
    <name type="synonym">Neophocaena phocaenoides subsp. asiaeorientalis</name>
    <dbReference type="NCBI Taxonomy" id="1706337"/>
    <lineage>
        <taxon>Eukaryota</taxon>
        <taxon>Metazoa</taxon>
        <taxon>Chordata</taxon>
        <taxon>Craniata</taxon>
        <taxon>Vertebrata</taxon>
        <taxon>Euteleostomi</taxon>
        <taxon>Mammalia</taxon>
        <taxon>Eutheria</taxon>
        <taxon>Laurasiatheria</taxon>
        <taxon>Artiodactyla</taxon>
        <taxon>Whippomorpha</taxon>
        <taxon>Cetacea</taxon>
        <taxon>Odontoceti</taxon>
        <taxon>Phocoenidae</taxon>
        <taxon>Neophocaena</taxon>
    </lineage>
</organism>
<keyword evidence="10" id="KW-1185">Reference proteome</keyword>
<dbReference type="SUPFAM" id="SSF57196">
    <property type="entry name" value="EGF/Laminin"/>
    <property type="match status" value="1"/>
</dbReference>
<dbReference type="Gene3D" id="2.170.300.10">
    <property type="entry name" value="Tie2 ligand-binding domain superfamily"/>
    <property type="match status" value="1"/>
</dbReference>
<evidence type="ECO:0000313" key="10">
    <source>
        <dbReference type="Proteomes" id="UP000252040"/>
    </source>
</evidence>
<dbReference type="InterPro" id="IPR009030">
    <property type="entry name" value="Growth_fac_rcpt_cys_sf"/>
</dbReference>
<dbReference type="AlphaFoldDB" id="A0A341C227"/>
<dbReference type="SMART" id="SM00181">
    <property type="entry name" value="EGF"/>
    <property type="match status" value="6"/>
</dbReference>
<dbReference type="GO" id="GO:0005509">
    <property type="term" value="F:calcium ion binding"/>
    <property type="evidence" value="ECO:0007669"/>
    <property type="project" value="InterPro"/>
</dbReference>
<dbReference type="Gene3D" id="2.10.25.10">
    <property type="entry name" value="Laminin"/>
    <property type="match status" value="6"/>
</dbReference>
<dbReference type="InterPro" id="IPR000742">
    <property type="entry name" value="EGF"/>
</dbReference>
<evidence type="ECO:0000256" key="5">
    <source>
        <dbReference type="ARBA" id="ARBA00022737"/>
    </source>
</evidence>
<keyword evidence="5" id="KW-0677">Repeat</keyword>
<evidence type="ECO:0000313" key="11">
    <source>
        <dbReference type="RefSeq" id="XP_024608886.1"/>
    </source>
</evidence>
<dbReference type="GeneID" id="112404936"/>
<reference evidence="11" key="1">
    <citation type="submission" date="2025-08" db="UniProtKB">
        <authorList>
            <consortium name="RefSeq"/>
        </authorList>
    </citation>
    <scope>IDENTIFICATION</scope>
    <source>
        <tissue evidence="11">Meat</tissue>
    </source>
</reference>
<dbReference type="PANTHER" id="PTHR47333:SF4">
    <property type="entry name" value="EGF-LIKE DOMAIN-CONTAINING PROTEIN"/>
    <property type="match status" value="1"/>
</dbReference>
<gene>
    <name evidence="11" type="primary">LOC112404936</name>
</gene>
<dbReference type="Proteomes" id="UP000252040">
    <property type="component" value="Unplaced"/>
</dbReference>
<dbReference type="SMART" id="SM00179">
    <property type="entry name" value="EGF_CA"/>
    <property type="match status" value="4"/>
</dbReference>
<evidence type="ECO:0000256" key="3">
    <source>
        <dbReference type="ARBA" id="ARBA00022536"/>
    </source>
</evidence>
<dbReference type="InterPro" id="IPR052080">
    <property type="entry name" value="vWF_C/EGF_Fibrillin"/>
</dbReference>